<gene>
    <name evidence="2" type="ORF">GJ744_009522</name>
</gene>
<feature type="compositionally biased region" description="Polar residues" evidence="1">
    <location>
        <begin position="436"/>
        <end position="445"/>
    </location>
</feature>
<dbReference type="GO" id="GO:0034080">
    <property type="term" value="P:CENP-A containing chromatin assembly"/>
    <property type="evidence" value="ECO:0007669"/>
    <property type="project" value="InterPro"/>
</dbReference>
<comment type="caution">
    <text evidence="2">The sequence shown here is derived from an EMBL/GenBank/DDBJ whole genome shotgun (WGS) entry which is preliminary data.</text>
</comment>
<name>A0A8H7E4G1_9EURO</name>
<evidence type="ECO:0000313" key="3">
    <source>
        <dbReference type="Proteomes" id="UP000606974"/>
    </source>
</evidence>
<feature type="region of interest" description="Disordered" evidence="1">
    <location>
        <begin position="129"/>
        <end position="149"/>
    </location>
</feature>
<keyword evidence="3" id="KW-1185">Reference proteome</keyword>
<dbReference type="GO" id="GO:0007059">
    <property type="term" value="P:chromosome segregation"/>
    <property type="evidence" value="ECO:0007669"/>
    <property type="project" value="InterPro"/>
</dbReference>
<evidence type="ECO:0000313" key="2">
    <source>
        <dbReference type="EMBL" id="KAF7508225.1"/>
    </source>
</evidence>
<feature type="region of interest" description="Disordered" evidence="1">
    <location>
        <begin position="393"/>
        <end position="412"/>
    </location>
</feature>
<dbReference type="OrthoDB" id="6585699at2759"/>
<dbReference type="InterPro" id="IPR007902">
    <property type="entry name" value="Chl4/mis15/CENP-N"/>
</dbReference>
<evidence type="ECO:0000256" key="1">
    <source>
        <dbReference type="SAM" id="MobiDB-lite"/>
    </source>
</evidence>
<sequence>MVPRNSVRAPTNASVPSALRVPSTTKALWLEEENQTTCAPYLASNRNLEEEVDEDYLWSPAETIEELRLTYSRMRLETSIIKRHIIDRILDGDWRRGLSLFQVATIDLQYLNENDKAFRWTALKLVPRSDEEEDEEQPMKKKRRIDSAPYPTVSPSTFLQNLQHEISPMVKAHYYLHQVHTLQNLSVIRVCVADSPYAQAQSSVQAPVLFTDPNRIIFIALPDSCPYIYISVSGGVKESNAGRKKILPDRMDITSLKRAVLEEIPKALSRSHNRYSLESTSLTARSLSTMLALRGNSGTNAANGVYSIFAKGVVDDSPIDAQNTSFAQKILQACEGKEDRDCDAHFSEPSLQHSDQSKKRTALAGRSVNASRARIPKSEEAKTNPKIAASTRFGIADTPEPEPDGFKSDTAAATPGLDRLQIRLDEDIFPPGCHPPSSSLANISQDDIDPFDRTSPPDQTFGHAPRQPSARLTLTFQGSDVFLGIRKLVESGDIAVDKLPTWMTGEEAVSGGTVRHGLLVDGKGSSA</sequence>
<dbReference type="Proteomes" id="UP000606974">
    <property type="component" value="Unassembled WGS sequence"/>
</dbReference>
<evidence type="ECO:0008006" key="4">
    <source>
        <dbReference type="Google" id="ProtNLM"/>
    </source>
</evidence>
<dbReference type="EMBL" id="JAACFV010000057">
    <property type="protein sequence ID" value="KAF7508225.1"/>
    <property type="molecule type" value="Genomic_DNA"/>
</dbReference>
<organism evidence="2 3">
    <name type="scientific">Endocarpon pusillum</name>
    <dbReference type="NCBI Taxonomy" id="364733"/>
    <lineage>
        <taxon>Eukaryota</taxon>
        <taxon>Fungi</taxon>
        <taxon>Dikarya</taxon>
        <taxon>Ascomycota</taxon>
        <taxon>Pezizomycotina</taxon>
        <taxon>Eurotiomycetes</taxon>
        <taxon>Chaetothyriomycetidae</taxon>
        <taxon>Verrucariales</taxon>
        <taxon>Verrucariaceae</taxon>
        <taxon>Endocarpon</taxon>
    </lineage>
</organism>
<feature type="region of interest" description="Disordered" evidence="1">
    <location>
        <begin position="341"/>
        <end position="387"/>
    </location>
</feature>
<reference evidence="2" key="1">
    <citation type="submission" date="2020-02" db="EMBL/GenBank/DDBJ databases">
        <authorList>
            <person name="Palmer J.M."/>
        </authorList>
    </citation>
    <scope>NUCLEOTIDE SEQUENCE</scope>
    <source>
        <strain evidence="2">EPUS1.4</strain>
        <tissue evidence="2">Thallus</tissue>
    </source>
</reference>
<dbReference type="AlphaFoldDB" id="A0A8H7E4G1"/>
<feature type="region of interest" description="Disordered" evidence="1">
    <location>
        <begin position="429"/>
        <end position="466"/>
    </location>
</feature>
<dbReference type="Gene3D" id="3.10.20.720">
    <property type="match status" value="1"/>
</dbReference>
<accession>A0A8H7E4G1</accession>
<dbReference type="Pfam" id="PF05238">
    <property type="entry name" value="CENP-N"/>
    <property type="match status" value="1"/>
</dbReference>
<proteinExistence type="predicted"/>
<protein>
    <recommendedName>
        <fullName evidence="4">CHL4 family chromosome segregation protein</fullName>
    </recommendedName>
</protein>